<feature type="region of interest" description="Disordered" evidence="1">
    <location>
        <begin position="78"/>
        <end position="120"/>
    </location>
</feature>
<name>A0ABC8M335_ERUVS</name>
<evidence type="ECO:0000313" key="3">
    <source>
        <dbReference type="Proteomes" id="UP001642260"/>
    </source>
</evidence>
<protein>
    <submittedName>
        <fullName evidence="2">Uncharacterized protein</fullName>
    </submittedName>
</protein>
<feature type="compositionally biased region" description="Basic and acidic residues" evidence="1">
    <location>
        <begin position="85"/>
        <end position="95"/>
    </location>
</feature>
<gene>
    <name evidence="2" type="ORF">ERUC_LOCUS42461</name>
</gene>
<proteinExistence type="predicted"/>
<organism evidence="2 3">
    <name type="scientific">Eruca vesicaria subsp. sativa</name>
    <name type="common">Garden rocket</name>
    <name type="synonym">Eruca sativa</name>
    <dbReference type="NCBI Taxonomy" id="29727"/>
    <lineage>
        <taxon>Eukaryota</taxon>
        <taxon>Viridiplantae</taxon>
        <taxon>Streptophyta</taxon>
        <taxon>Embryophyta</taxon>
        <taxon>Tracheophyta</taxon>
        <taxon>Spermatophyta</taxon>
        <taxon>Magnoliopsida</taxon>
        <taxon>eudicotyledons</taxon>
        <taxon>Gunneridae</taxon>
        <taxon>Pentapetalae</taxon>
        <taxon>rosids</taxon>
        <taxon>malvids</taxon>
        <taxon>Brassicales</taxon>
        <taxon>Brassicaceae</taxon>
        <taxon>Brassiceae</taxon>
        <taxon>Eruca</taxon>
    </lineage>
</organism>
<keyword evidence="3" id="KW-1185">Reference proteome</keyword>
<dbReference type="EMBL" id="CAKOAT010866265">
    <property type="protein sequence ID" value="CAH8389978.1"/>
    <property type="molecule type" value="Genomic_DNA"/>
</dbReference>
<dbReference type="AlphaFoldDB" id="A0ABC8M335"/>
<accession>A0ABC8M335</accession>
<evidence type="ECO:0000256" key="1">
    <source>
        <dbReference type="SAM" id="MobiDB-lite"/>
    </source>
</evidence>
<sequence>MDFTLGCVFTSHKSQAPKAHTKERKPAPLLTIDRVKNRLKKPTTFICKLKPPKVRPAFAPEDEDLLRDDDAVIPIKKDGIKRKERPTDKEREKSRILKHPSRPAADYSIDFAGDTGESEYPESTPLLAKILESMLSRSEAGDKISHHKKITDAANEVISSVDVDLLARFLVQKKEPEDEEADMRCLIYCVFLKKIL</sequence>
<comment type="caution">
    <text evidence="2">The sequence shown here is derived from an EMBL/GenBank/DDBJ whole genome shotgun (WGS) entry which is preliminary data.</text>
</comment>
<dbReference type="Proteomes" id="UP001642260">
    <property type="component" value="Unassembled WGS sequence"/>
</dbReference>
<dbReference type="InterPro" id="IPR046939">
    <property type="entry name" value="TPPII_C_sf"/>
</dbReference>
<dbReference type="Gene3D" id="1.25.40.710">
    <property type="match status" value="1"/>
</dbReference>
<evidence type="ECO:0000313" key="2">
    <source>
        <dbReference type="EMBL" id="CAH8389978.1"/>
    </source>
</evidence>
<reference evidence="2 3" key="1">
    <citation type="submission" date="2022-03" db="EMBL/GenBank/DDBJ databases">
        <authorList>
            <person name="Macdonald S."/>
            <person name="Ahmed S."/>
            <person name="Newling K."/>
        </authorList>
    </citation>
    <scope>NUCLEOTIDE SEQUENCE [LARGE SCALE GENOMIC DNA]</scope>
</reference>